<dbReference type="InterPro" id="IPR000719">
    <property type="entry name" value="Prot_kinase_dom"/>
</dbReference>
<evidence type="ECO:0000256" key="5">
    <source>
        <dbReference type="ARBA" id="ARBA00049721"/>
    </source>
</evidence>
<dbReference type="InterPro" id="IPR012340">
    <property type="entry name" value="NA-bd_OB-fold"/>
</dbReference>
<dbReference type="Pfam" id="PF17284">
    <property type="entry name" value="Spermine_synt_N"/>
    <property type="match status" value="1"/>
</dbReference>
<feature type="domain" description="PABS" evidence="10">
    <location>
        <begin position="693"/>
        <end position="907"/>
    </location>
</feature>
<dbReference type="SUPFAM" id="SSF50249">
    <property type="entry name" value="Nucleic acid-binding proteins"/>
    <property type="match status" value="1"/>
</dbReference>
<keyword evidence="3 6" id="KW-0620">Polyamine biosynthesis</keyword>
<dbReference type="AlphaFoldDB" id="A0A1Q9EU63"/>
<organism evidence="12 13">
    <name type="scientific">Symbiodinium microadriaticum</name>
    <name type="common">Dinoflagellate</name>
    <name type="synonym">Zooxanthella microadriatica</name>
    <dbReference type="NCBI Taxonomy" id="2951"/>
    <lineage>
        <taxon>Eukaryota</taxon>
        <taxon>Sar</taxon>
        <taxon>Alveolata</taxon>
        <taxon>Dinophyceae</taxon>
        <taxon>Suessiales</taxon>
        <taxon>Symbiodiniaceae</taxon>
        <taxon>Symbiodinium</taxon>
    </lineage>
</organism>
<dbReference type="InterPro" id="IPR029063">
    <property type="entry name" value="SAM-dependent_MTases_sf"/>
</dbReference>
<feature type="active site" description="Proton acceptor" evidence="6">
    <location>
        <position position="847"/>
    </location>
</feature>
<dbReference type="SUPFAM" id="SSF56112">
    <property type="entry name" value="Protein kinase-like (PK-like)"/>
    <property type="match status" value="1"/>
</dbReference>
<feature type="coiled-coil region" evidence="7">
    <location>
        <begin position="537"/>
        <end position="642"/>
    </location>
</feature>
<evidence type="ECO:0000313" key="13">
    <source>
        <dbReference type="Proteomes" id="UP000186817"/>
    </source>
</evidence>
<evidence type="ECO:0000259" key="10">
    <source>
        <dbReference type="PROSITE" id="PS51006"/>
    </source>
</evidence>
<dbReference type="Proteomes" id="UP000186817">
    <property type="component" value="Unassembled WGS sequence"/>
</dbReference>
<dbReference type="EMBL" id="LSRX01000068">
    <property type="protein sequence ID" value="OLQ10948.1"/>
    <property type="molecule type" value="Genomic_DNA"/>
</dbReference>
<dbReference type="EC" id="2.5.1.79" evidence="5"/>
<name>A0A1Q9EU63_SYMMI</name>
<dbReference type="GO" id="GO:0010487">
    <property type="term" value="F:thermospermine synthase activity"/>
    <property type="evidence" value="ECO:0007669"/>
    <property type="project" value="UniProtKB-EC"/>
</dbReference>
<comment type="catalytic activity">
    <reaction evidence="4">
        <text>S-adenosyl 3-(methylsulfanyl)propylamine + spermidine = thermospermine + S-methyl-5'-thioadenosine + H(+)</text>
        <dbReference type="Rhea" id="RHEA:30515"/>
        <dbReference type="ChEBI" id="CHEBI:15378"/>
        <dbReference type="ChEBI" id="CHEBI:17509"/>
        <dbReference type="ChEBI" id="CHEBI:57443"/>
        <dbReference type="ChEBI" id="CHEBI:57834"/>
        <dbReference type="ChEBI" id="CHEBI:59903"/>
        <dbReference type="EC" id="2.5.1.79"/>
    </reaction>
</comment>
<comment type="caution">
    <text evidence="12">The sequence shown here is derived from an EMBL/GenBank/DDBJ whole genome shotgun (WGS) entry which is preliminary data.</text>
</comment>
<comment type="similarity">
    <text evidence="1">Belongs to the spermidine/spermine synthase family.</text>
</comment>
<evidence type="ECO:0000256" key="2">
    <source>
        <dbReference type="ARBA" id="ARBA00022679"/>
    </source>
</evidence>
<feature type="domain" description="CSD" evidence="11">
    <location>
        <begin position="6"/>
        <end position="76"/>
    </location>
</feature>
<feature type="domain" description="Protein kinase" evidence="9">
    <location>
        <begin position="1"/>
        <end position="177"/>
    </location>
</feature>
<reference evidence="12 13" key="1">
    <citation type="submission" date="2016-02" db="EMBL/GenBank/DDBJ databases">
        <title>Genome analysis of coral dinoflagellate symbionts highlights evolutionary adaptations to a symbiotic lifestyle.</title>
        <authorList>
            <person name="Aranda M."/>
            <person name="Li Y."/>
            <person name="Liew Y.J."/>
            <person name="Baumgarten S."/>
            <person name="Simakov O."/>
            <person name="Wilson M."/>
            <person name="Piel J."/>
            <person name="Ashoor H."/>
            <person name="Bougouffa S."/>
            <person name="Bajic V.B."/>
            <person name="Ryu T."/>
            <person name="Ravasi T."/>
            <person name="Bayer T."/>
            <person name="Micklem G."/>
            <person name="Kim H."/>
            <person name="Bhak J."/>
            <person name="Lajeunesse T.C."/>
            <person name="Voolstra C.R."/>
        </authorList>
    </citation>
    <scope>NUCLEOTIDE SEQUENCE [LARGE SCALE GENOMIC DNA]</scope>
    <source>
        <strain evidence="12 13">CCMP2467</strain>
    </source>
</reference>
<dbReference type="InterPro" id="IPR001045">
    <property type="entry name" value="Spermi_synthase"/>
</dbReference>
<evidence type="ECO:0000256" key="1">
    <source>
        <dbReference type="ARBA" id="ARBA00007867"/>
    </source>
</evidence>
<dbReference type="InterPro" id="IPR002059">
    <property type="entry name" value="CSP_DNA-bd"/>
</dbReference>
<protein>
    <recommendedName>
        <fullName evidence="5">thermospermine synthase</fullName>
        <ecNumber evidence="5">2.5.1.79</ecNumber>
    </recommendedName>
</protein>
<dbReference type="PANTHER" id="PTHR43317">
    <property type="entry name" value="THERMOSPERMINE SYNTHASE ACAULIS5"/>
    <property type="match status" value="1"/>
</dbReference>
<dbReference type="OrthoDB" id="38125at2759"/>
<evidence type="ECO:0000256" key="6">
    <source>
        <dbReference type="PROSITE-ProRule" id="PRU00354"/>
    </source>
</evidence>
<evidence type="ECO:0000259" key="11">
    <source>
        <dbReference type="PROSITE" id="PS51857"/>
    </source>
</evidence>
<dbReference type="GO" id="GO:0005524">
    <property type="term" value="F:ATP binding"/>
    <property type="evidence" value="ECO:0007669"/>
    <property type="project" value="InterPro"/>
</dbReference>
<dbReference type="Gene3D" id="1.10.510.10">
    <property type="entry name" value="Transferase(Phosphotransferase) domain 1"/>
    <property type="match status" value="1"/>
</dbReference>
<evidence type="ECO:0000259" key="9">
    <source>
        <dbReference type="PROSITE" id="PS50011"/>
    </source>
</evidence>
<proteinExistence type="inferred from homology"/>
<dbReference type="InterPro" id="IPR037163">
    <property type="entry name" value="Spermidine_synt_N_sf"/>
</dbReference>
<dbReference type="Pfam" id="PF01564">
    <property type="entry name" value="Spermine_synth"/>
    <property type="match status" value="1"/>
</dbReference>
<dbReference type="CDD" id="cd06503">
    <property type="entry name" value="ATP-synt_Fo_b"/>
    <property type="match status" value="1"/>
</dbReference>
<dbReference type="InterPro" id="IPR035246">
    <property type="entry name" value="Spermidine_synt_N"/>
</dbReference>
<dbReference type="PROSITE" id="PS51857">
    <property type="entry name" value="CSD_2"/>
    <property type="match status" value="1"/>
</dbReference>
<keyword evidence="2 6" id="KW-0808">Transferase</keyword>
<gene>
    <name evidence="12" type="primary">ACL5</name>
    <name evidence="12" type="ORF">AK812_SmicGene5258</name>
</gene>
<dbReference type="Gene3D" id="2.40.50.140">
    <property type="entry name" value="Nucleic acid-binding proteins"/>
    <property type="match status" value="1"/>
</dbReference>
<evidence type="ECO:0000256" key="7">
    <source>
        <dbReference type="SAM" id="Coils"/>
    </source>
</evidence>
<evidence type="ECO:0000313" key="12">
    <source>
        <dbReference type="EMBL" id="OLQ10948.1"/>
    </source>
</evidence>
<dbReference type="GO" id="GO:0006596">
    <property type="term" value="P:polyamine biosynthetic process"/>
    <property type="evidence" value="ECO:0007669"/>
    <property type="project" value="UniProtKB-UniRule"/>
</dbReference>
<dbReference type="PANTHER" id="PTHR43317:SF1">
    <property type="entry name" value="THERMOSPERMINE SYNTHASE ACAULIS5"/>
    <property type="match status" value="1"/>
</dbReference>
<keyword evidence="13" id="KW-1185">Reference proteome</keyword>
<dbReference type="PROSITE" id="PS50011">
    <property type="entry name" value="PROTEIN_KINASE_DOM"/>
    <property type="match status" value="1"/>
</dbReference>
<sequence length="907" mass="101810">MGAGRRPMLKVKSFNPMKGFGFIAAPTLPTDAQISVYFNAKSLDDAYRSLQLDGQQVAFNVRYTQDGKIQATDVQDGKTNTVCGTSEYMAPEIVRKSAYGLMVDWWSLGVLTYEMLMGQSPFNAPEEATVLSLVLSARVTFSAAMSKASQDFCGRTRPVQGPPRRQLLSWFTAESSIDRSVVNPWDGMCPNFTFTATQRDVFGCQHRELQREAFLEYGRQDEAKYHGKLRTKFDRLVLSLHILSALCCLLSPFWKLLDFARKGHTLYRQCPILPRPQANDPPPVQGEAEDGKERSQSQGADYEVGRLPVLSDLPKGVCGESVLQVAEFLFQKAWTPRSRHVPLRFEWPALPNFDVYHPAQALFPDLPLVPPGGDAFPLLTIDGSGDETEAELEQADEPDEGFGRWTADAARPVGVGLINKVTKSRLGSPELAVSPLMSGHYGNSTPPKEVTAGSMLSEWAVREAMRPSPRRMPRRAPLARLAANKARSVGPLRTAPASSEAAEKLDEDGAAKGFNTSLYRALRTPGPLMEWAAVQELEVLEAKSLEEERQRKLAQQRKQHLAELEAQRQQLLKAKEERRELRQRWREEAEAERRQAMEEERRRQEARQKAEFREGQEILRNAMAERQKAERKESERREKERSQALRMINEADLARQEKARRQEEEVDVGNAVWPRSPHPHTAQVSSAILAAMSMWMIEDLEEGLQYNYKLKKVLASTQSKFQMVNVCDTEPFGRVLIIDGLIQSAELDEFIYHECLVHPAMLAHPTGAKRVFIGGGGEGSTAREVLRHRSVEKCVMVDIDGDVVNFCKEHLPANAEAFADPRLDLIIDDCKVQLEQATENFDVIIMDLDDPLEGGPCYWLYCQEFYEMCKSKLNPGGILVTQASGAGVKQYKAVLSPVLNTLSKVDM</sequence>
<feature type="region of interest" description="Disordered" evidence="8">
    <location>
        <begin position="272"/>
        <end position="301"/>
    </location>
</feature>
<evidence type="ECO:0000256" key="3">
    <source>
        <dbReference type="ARBA" id="ARBA00023115"/>
    </source>
</evidence>
<evidence type="ECO:0000256" key="8">
    <source>
        <dbReference type="SAM" id="MobiDB-lite"/>
    </source>
</evidence>
<dbReference type="Gene3D" id="2.30.140.10">
    <property type="entry name" value="Spermidine synthase, tetramerisation domain"/>
    <property type="match status" value="1"/>
</dbReference>
<dbReference type="CDD" id="cd02440">
    <property type="entry name" value="AdoMet_MTases"/>
    <property type="match status" value="1"/>
</dbReference>
<feature type="region of interest" description="Disordered" evidence="8">
    <location>
        <begin position="485"/>
        <end position="506"/>
    </location>
</feature>
<dbReference type="GO" id="GO:0003676">
    <property type="term" value="F:nucleic acid binding"/>
    <property type="evidence" value="ECO:0007669"/>
    <property type="project" value="InterPro"/>
</dbReference>
<dbReference type="InterPro" id="IPR030374">
    <property type="entry name" value="PABS"/>
</dbReference>
<evidence type="ECO:0000256" key="4">
    <source>
        <dbReference type="ARBA" id="ARBA00048874"/>
    </source>
</evidence>
<dbReference type="GO" id="GO:0004672">
    <property type="term" value="F:protein kinase activity"/>
    <property type="evidence" value="ECO:0007669"/>
    <property type="project" value="InterPro"/>
</dbReference>
<dbReference type="SUPFAM" id="SSF53335">
    <property type="entry name" value="S-adenosyl-L-methionine-dependent methyltransferases"/>
    <property type="match status" value="1"/>
</dbReference>
<dbReference type="Pfam" id="PF00069">
    <property type="entry name" value="Pkinase"/>
    <property type="match status" value="1"/>
</dbReference>
<dbReference type="InterPro" id="IPR011009">
    <property type="entry name" value="Kinase-like_dom_sf"/>
</dbReference>
<dbReference type="Gene3D" id="3.40.50.150">
    <property type="entry name" value="Vaccinia Virus protein VP39"/>
    <property type="match status" value="1"/>
</dbReference>
<dbReference type="PROSITE" id="PS51006">
    <property type="entry name" value="PABS_2"/>
    <property type="match status" value="1"/>
</dbReference>
<dbReference type="HAMAP" id="MF_00198">
    <property type="entry name" value="Spermidine_synth"/>
    <property type="match status" value="1"/>
</dbReference>
<accession>A0A1Q9EU63</accession>
<keyword evidence="7" id="KW-0175">Coiled coil</keyword>